<protein>
    <submittedName>
        <fullName evidence="1">Uncharacterized protein</fullName>
    </submittedName>
</protein>
<dbReference type="EMBL" id="QMKK01000030">
    <property type="protein sequence ID" value="RAX41254.1"/>
    <property type="molecule type" value="Genomic_DNA"/>
</dbReference>
<sequence>MYPVVSEIQTANRTAKHLDDILKLLHSIFVGSQACYDTDITVTDKISNSRWTLMFRSEISELR</sequence>
<name>A0A329YGG2_RHITR</name>
<proteinExistence type="predicted"/>
<dbReference type="Proteomes" id="UP000251205">
    <property type="component" value="Unassembled WGS sequence"/>
</dbReference>
<evidence type="ECO:0000313" key="2">
    <source>
        <dbReference type="Proteomes" id="UP000251205"/>
    </source>
</evidence>
<evidence type="ECO:0000313" key="1">
    <source>
        <dbReference type="EMBL" id="RAX41254.1"/>
    </source>
</evidence>
<comment type="caution">
    <text evidence="1">The sequence shown here is derived from an EMBL/GenBank/DDBJ whole genome shotgun (WGS) entry which is preliminary data.</text>
</comment>
<gene>
    <name evidence="1" type="ORF">DQ393_11850</name>
</gene>
<accession>A0A329YGG2</accession>
<organism evidence="1 2">
    <name type="scientific">Rhizobium tropici</name>
    <dbReference type="NCBI Taxonomy" id="398"/>
    <lineage>
        <taxon>Bacteria</taxon>
        <taxon>Pseudomonadati</taxon>
        <taxon>Pseudomonadota</taxon>
        <taxon>Alphaproteobacteria</taxon>
        <taxon>Hyphomicrobiales</taxon>
        <taxon>Rhizobiaceae</taxon>
        <taxon>Rhizobium/Agrobacterium group</taxon>
        <taxon>Rhizobium</taxon>
    </lineage>
</organism>
<dbReference type="AlphaFoldDB" id="A0A329YGG2"/>
<reference evidence="1 2" key="1">
    <citation type="submission" date="2018-06" db="EMBL/GenBank/DDBJ databases">
        <title>Whole Genome Sequence of an efficient microsymbiont, Rhizobium tropici.</title>
        <authorList>
            <person name="Srinivasan R."/>
            <person name="Singh H.V."/>
            <person name="Srivastava R."/>
            <person name="Kumari B."/>
            <person name="Radhakrishna A."/>
        </authorList>
    </citation>
    <scope>NUCLEOTIDE SEQUENCE [LARGE SCALE GENOMIC DNA]</scope>
    <source>
        <strain evidence="1 2">IGFRI Rhizo-19</strain>
    </source>
</reference>